<keyword evidence="3" id="KW-1185">Reference proteome</keyword>
<evidence type="ECO:0000313" key="3">
    <source>
        <dbReference type="Proteomes" id="UP000293289"/>
    </source>
</evidence>
<evidence type="ECO:0000313" key="2">
    <source>
        <dbReference type="EMBL" id="RZS68260.1"/>
    </source>
</evidence>
<evidence type="ECO:0000256" key="1">
    <source>
        <dbReference type="SAM" id="Phobius"/>
    </source>
</evidence>
<reference evidence="2 3" key="1">
    <citation type="submission" date="2019-02" db="EMBL/GenBank/DDBJ databases">
        <title>Genomic Encyclopedia of Type Strains, Phase IV (KMG-IV): sequencing the most valuable type-strain genomes for metagenomic binning, comparative biology and taxonomic classification.</title>
        <authorList>
            <person name="Goeker M."/>
        </authorList>
    </citation>
    <scope>NUCLEOTIDE SEQUENCE [LARGE SCALE GENOMIC DNA]</scope>
    <source>
        <strain evidence="2 3">DSM 43045</strain>
    </source>
</reference>
<organism evidence="2 3">
    <name type="scientific">Agromyces ramosus</name>
    <dbReference type="NCBI Taxonomy" id="33879"/>
    <lineage>
        <taxon>Bacteria</taxon>
        <taxon>Bacillati</taxon>
        <taxon>Actinomycetota</taxon>
        <taxon>Actinomycetes</taxon>
        <taxon>Micrococcales</taxon>
        <taxon>Microbacteriaceae</taxon>
        <taxon>Agromyces</taxon>
    </lineage>
</organism>
<sequence>MTTSPSPKPARQPLRVLLGIAWAIVALASGVAILFGALTAALNGAGFETTLSNSTPLFIACLVVNLAAGAFGILLGGRWWTAPLVAAPALIFLVSFLWRGSWVVTPLVASPLLVVVGVACVLAFPRRRTAEPSAPATADAP</sequence>
<dbReference type="EMBL" id="SGWY01000001">
    <property type="protein sequence ID" value="RZS68260.1"/>
    <property type="molecule type" value="Genomic_DNA"/>
</dbReference>
<gene>
    <name evidence="2" type="ORF">EV187_0687</name>
</gene>
<dbReference type="RefSeq" id="WP_130351596.1">
    <property type="nucleotide sequence ID" value="NZ_SGWY01000001.1"/>
</dbReference>
<keyword evidence="1" id="KW-1133">Transmembrane helix</keyword>
<comment type="caution">
    <text evidence="2">The sequence shown here is derived from an EMBL/GenBank/DDBJ whole genome shotgun (WGS) entry which is preliminary data.</text>
</comment>
<dbReference type="OrthoDB" id="9993793at2"/>
<feature type="transmembrane region" description="Helical" evidence="1">
    <location>
        <begin position="57"/>
        <end position="75"/>
    </location>
</feature>
<protein>
    <submittedName>
        <fullName evidence="2">Uncharacterized protein</fullName>
    </submittedName>
</protein>
<keyword evidence="1" id="KW-0812">Transmembrane</keyword>
<proteinExistence type="predicted"/>
<feature type="transmembrane region" description="Helical" evidence="1">
    <location>
        <begin position="104"/>
        <end position="124"/>
    </location>
</feature>
<dbReference type="Proteomes" id="UP000293289">
    <property type="component" value="Unassembled WGS sequence"/>
</dbReference>
<feature type="transmembrane region" description="Helical" evidence="1">
    <location>
        <begin position="80"/>
        <end position="98"/>
    </location>
</feature>
<feature type="transmembrane region" description="Helical" evidence="1">
    <location>
        <begin position="16"/>
        <end position="37"/>
    </location>
</feature>
<accession>A0A4V2F000</accession>
<dbReference type="AlphaFoldDB" id="A0A4V2F000"/>
<name>A0A4V2F000_9MICO</name>
<keyword evidence="1" id="KW-0472">Membrane</keyword>